<dbReference type="Gene3D" id="1.10.630.10">
    <property type="entry name" value="Cytochrome P450"/>
    <property type="match status" value="1"/>
</dbReference>
<keyword evidence="9" id="KW-1133">Transmembrane helix</keyword>
<dbReference type="Proteomes" id="UP001610334">
    <property type="component" value="Unassembled WGS sequence"/>
</dbReference>
<evidence type="ECO:0000313" key="11">
    <source>
        <dbReference type="Proteomes" id="UP001610334"/>
    </source>
</evidence>
<keyword evidence="9" id="KW-0812">Transmembrane</keyword>
<organism evidence="10 11">
    <name type="scientific">Aspergillus granulosus</name>
    <dbReference type="NCBI Taxonomy" id="176169"/>
    <lineage>
        <taxon>Eukaryota</taxon>
        <taxon>Fungi</taxon>
        <taxon>Dikarya</taxon>
        <taxon>Ascomycota</taxon>
        <taxon>Pezizomycotina</taxon>
        <taxon>Eurotiomycetes</taxon>
        <taxon>Eurotiomycetidae</taxon>
        <taxon>Eurotiales</taxon>
        <taxon>Aspergillaceae</taxon>
        <taxon>Aspergillus</taxon>
        <taxon>Aspergillus subgen. Nidulantes</taxon>
    </lineage>
</organism>
<comment type="caution">
    <text evidence="10">The sequence shown here is derived from an EMBL/GenBank/DDBJ whole genome shotgun (WGS) entry which is preliminary data.</text>
</comment>
<dbReference type="InterPro" id="IPR017972">
    <property type="entry name" value="Cyt_P450_CS"/>
</dbReference>
<proteinExistence type="inferred from homology"/>
<dbReference type="InterPro" id="IPR036396">
    <property type="entry name" value="Cyt_P450_sf"/>
</dbReference>
<reference evidence="10 11" key="1">
    <citation type="submission" date="2024-07" db="EMBL/GenBank/DDBJ databases">
        <title>Section-level genome sequencing and comparative genomics of Aspergillus sections Usti and Cavernicolus.</title>
        <authorList>
            <consortium name="Lawrence Berkeley National Laboratory"/>
            <person name="Nybo J.L."/>
            <person name="Vesth T.C."/>
            <person name="Theobald S."/>
            <person name="Frisvad J.C."/>
            <person name="Larsen T.O."/>
            <person name="Kjaerboelling I."/>
            <person name="Rothschild-Mancinelli K."/>
            <person name="Lyhne E.K."/>
            <person name="Kogle M.E."/>
            <person name="Barry K."/>
            <person name="Clum A."/>
            <person name="Na H."/>
            <person name="Ledsgaard L."/>
            <person name="Lin J."/>
            <person name="Lipzen A."/>
            <person name="Kuo A."/>
            <person name="Riley R."/>
            <person name="Mondo S."/>
            <person name="Labutti K."/>
            <person name="Haridas S."/>
            <person name="Pangalinan J."/>
            <person name="Salamov A.A."/>
            <person name="Simmons B.A."/>
            <person name="Magnuson J.K."/>
            <person name="Chen J."/>
            <person name="Drula E."/>
            <person name="Henrissat B."/>
            <person name="Wiebenga A."/>
            <person name="Lubbers R.J."/>
            <person name="Gomes A.C."/>
            <person name="Makela M.R."/>
            <person name="Stajich J."/>
            <person name="Grigoriev I.V."/>
            <person name="Mortensen U.H."/>
            <person name="De Vries R.P."/>
            <person name="Baker S.E."/>
            <person name="Andersen M.R."/>
        </authorList>
    </citation>
    <scope>NUCLEOTIDE SEQUENCE [LARGE SCALE GENOMIC DNA]</scope>
    <source>
        <strain evidence="10 11">CBS 588.65</strain>
    </source>
</reference>
<dbReference type="Pfam" id="PF00067">
    <property type="entry name" value="p450"/>
    <property type="match status" value="1"/>
</dbReference>
<sequence>MIAVEVAGLGVAIEPWIILQGTVLLLATYTAGYLLYNLYFHPLAAFPGPFLGRCSLVWRFWHTMRGRSHRVIQEQHKCYGPVIRVSPNELSFASINSWKDIYGAPAGPRSHLRKGEFYDIYGSGFKTGCIGSERDPKVHGKKKKNLTPAFSTKALQAQDPIVQRCIDNFVDKLGPLSTKTKSGLDVVEWYEMLAFDILGEMAFGESFHCVEREEHHFWIKLILDHLLAITLVDNLRRFTFLATLGKLLLPRLTVQVRNKHSGRHAEIRCRRLKSTSPRQDFFTNLAEKVKSGEIDKEEMTAHASTLIIAGGETVATCLAAATYYLLKTPDAYTKLRQEIRGHYQAYEEINASSALQLVYLQAVINEALRIHPPGSQGFPRVSPGLTIDGHYVPQGTEVYTSAWTITHDPQYFQDPDIFRPERWTDPTCLDQKEASQPFSLGLRACIGRNFAYTEMSSTLAKVIYRYDLALVNKDSDWEGESHCHIMWWKAPVYVRFSPAQSDNI</sequence>
<evidence type="ECO:0000256" key="2">
    <source>
        <dbReference type="ARBA" id="ARBA00010617"/>
    </source>
</evidence>
<protein>
    <submittedName>
        <fullName evidence="10">Cytochrome P450</fullName>
    </submittedName>
</protein>
<keyword evidence="4 8" id="KW-0479">Metal-binding</keyword>
<evidence type="ECO:0000256" key="8">
    <source>
        <dbReference type="RuleBase" id="RU000461"/>
    </source>
</evidence>
<accession>A0ABR4I4C2</accession>
<dbReference type="PANTHER" id="PTHR24305">
    <property type="entry name" value="CYTOCHROME P450"/>
    <property type="match status" value="1"/>
</dbReference>
<keyword evidence="3 8" id="KW-0349">Heme</keyword>
<keyword evidence="9" id="KW-0472">Membrane</keyword>
<dbReference type="InterPro" id="IPR002401">
    <property type="entry name" value="Cyt_P450_E_grp-I"/>
</dbReference>
<evidence type="ECO:0000256" key="9">
    <source>
        <dbReference type="SAM" id="Phobius"/>
    </source>
</evidence>
<dbReference type="PRINTS" id="PR00463">
    <property type="entry name" value="EP450I"/>
</dbReference>
<dbReference type="PRINTS" id="PR00385">
    <property type="entry name" value="P450"/>
</dbReference>
<dbReference type="EMBL" id="JBFXLT010000002">
    <property type="protein sequence ID" value="KAL2822608.1"/>
    <property type="molecule type" value="Genomic_DNA"/>
</dbReference>
<name>A0ABR4I4C2_9EURO</name>
<evidence type="ECO:0000256" key="7">
    <source>
        <dbReference type="ARBA" id="ARBA00023033"/>
    </source>
</evidence>
<dbReference type="PROSITE" id="PS00086">
    <property type="entry name" value="CYTOCHROME_P450"/>
    <property type="match status" value="1"/>
</dbReference>
<keyword evidence="5 8" id="KW-0560">Oxidoreductase</keyword>
<dbReference type="CDD" id="cd11058">
    <property type="entry name" value="CYP60B-like"/>
    <property type="match status" value="1"/>
</dbReference>
<evidence type="ECO:0000313" key="10">
    <source>
        <dbReference type="EMBL" id="KAL2822608.1"/>
    </source>
</evidence>
<keyword evidence="6 8" id="KW-0408">Iron</keyword>
<keyword evidence="11" id="KW-1185">Reference proteome</keyword>
<evidence type="ECO:0000256" key="5">
    <source>
        <dbReference type="ARBA" id="ARBA00023002"/>
    </source>
</evidence>
<evidence type="ECO:0000256" key="3">
    <source>
        <dbReference type="ARBA" id="ARBA00022617"/>
    </source>
</evidence>
<dbReference type="InterPro" id="IPR001128">
    <property type="entry name" value="Cyt_P450"/>
</dbReference>
<evidence type="ECO:0000256" key="1">
    <source>
        <dbReference type="ARBA" id="ARBA00001971"/>
    </source>
</evidence>
<dbReference type="SUPFAM" id="SSF48264">
    <property type="entry name" value="Cytochrome P450"/>
    <property type="match status" value="1"/>
</dbReference>
<comment type="similarity">
    <text evidence="2 8">Belongs to the cytochrome P450 family.</text>
</comment>
<dbReference type="InterPro" id="IPR050121">
    <property type="entry name" value="Cytochrome_P450_monoxygenase"/>
</dbReference>
<feature type="transmembrane region" description="Helical" evidence="9">
    <location>
        <begin position="16"/>
        <end position="36"/>
    </location>
</feature>
<evidence type="ECO:0000256" key="4">
    <source>
        <dbReference type="ARBA" id="ARBA00022723"/>
    </source>
</evidence>
<comment type="cofactor">
    <cofactor evidence="1">
        <name>heme</name>
        <dbReference type="ChEBI" id="CHEBI:30413"/>
    </cofactor>
</comment>
<dbReference type="PANTHER" id="PTHR24305:SF210">
    <property type="entry name" value="CYTOCHROME P450 MONOOXYGENASE ASQL-RELATED"/>
    <property type="match status" value="1"/>
</dbReference>
<gene>
    <name evidence="10" type="ORF">BJX63DRAFT_441232</name>
</gene>
<evidence type="ECO:0000256" key="6">
    <source>
        <dbReference type="ARBA" id="ARBA00023004"/>
    </source>
</evidence>
<keyword evidence="7 8" id="KW-0503">Monooxygenase</keyword>